<dbReference type="EMBL" id="JAFMOF010000001">
    <property type="protein sequence ID" value="MBO0651965.1"/>
    <property type="molecule type" value="Genomic_DNA"/>
</dbReference>
<accession>A0A939FHD7</accession>
<evidence type="ECO:0000313" key="2">
    <source>
        <dbReference type="Proteomes" id="UP000664781"/>
    </source>
</evidence>
<organism evidence="1 2">
    <name type="scientific">Streptomyces triculaminicus</name>
    <dbReference type="NCBI Taxonomy" id="2816232"/>
    <lineage>
        <taxon>Bacteria</taxon>
        <taxon>Bacillati</taxon>
        <taxon>Actinomycetota</taxon>
        <taxon>Actinomycetes</taxon>
        <taxon>Kitasatosporales</taxon>
        <taxon>Streptomycetaceae</taxon>
        <taxon>Streptomyces</taxon>
    </lineage>
</organism>
<gene>
    <name evidence="1" type="ORF">J1792_03880</name>
</gene>
<reference evidence="1" key="1">
    <citation type="submission" date="2021-03" db="EMBL/GenBank/DDBJ databases">
        <title>Streptomyces strains.</title>
        <authorList>
            <person name="Lund M.B."/>
            <person name="Toerring T."/>
        </authorList>
    </citation>
    <scope>NUCLEOTIDE SEQUENCE</scope>
    <source>
        <strain evidence="1">JCM 4242</strain>
    </source>
</reference>
<proteinExistence type="predicted"/>
<name>A0A939FHD7_9ACTN</name>
<keyword evidence="2" id="KW-1185">Reference proteome</keyword>
<protein>
    <submittedName>
        <fullName evidence="1">Uncharacterized protein</fullName>
    </submittedName>
</protein>
<evidence type="ECO:0000313" key="1">
    <source>
        <dbReference type="EMBL" id="MBO0651965.1"/>
    </source>
</evidence>
<dbReference type="AlphaFoldDB" id="A0A939FHD7"/>
<sequence length="91" mass="10191">MSDVWSWEYDPDREHVAGGVPGDFVAEVERLVAELVELAGMGADIENVGIGPKRGGGMRELHAYGGYFYFLPLRRKRLIVVTRITPPFKDL</sequence>
<comment type="caution">
    <text evidence="1">The sequence shown here is derived from an EMBL/GenBank/DDBJ whole genome shotgun (WGS) entry which is preliminary data.</text>
</comment>
<dbReference type="RefSeq" id="WP_086567993.1">
    <property type="nucleotide sequence ID" value="NZ_JAFMOF010000001.1"/>
</dbReference>
<dbReference type="Proteomes" id="UP000664781">
    <property type="component" value="Unassembled WGS sequence"/>
</dbReference>